<dbReference type="EMBL" id="CP054569">
    <property type="protein sequence ID" value="QKQ45703.1"/>
    <property type="molecule type" value="Genomic_DNA"/>
</dbReference>
<evidence type="ECO:0000313" key="4">
    <source>
        <dbReference type="Proteomes" id="UP001446337"/>
    </source>
</evidence>
<dbReference type="Proteomes" id="UP001446337">
    <property type="component" value="Chromosome"/>
</dbReference>
<evidence type="ECO:0000313" key="1">
    <source>
        <dbReference type="EMBL" id="QKQ45703.1"/>
    </source>
</evidence>
<evidence type="ECO:0000313" key="3">
    <source>
        <dbReference type="Proteomes" id="UP000509782"/>
    </source>
</evidence>
<dbReference type="Proteomes" id="UP000509782">
    <property type="component" value="Chromosome"/>
</dbReference>
<reference evidence="2 4" key="2">
    <citation type="submission" date="2024-05" db="EMBL/GenBank/DDBJ databases">
        <title>Achromobacter denitrificans. BP1, complete genome.</title>
        <authorList>
            <person name="Zhang B."/>
        </authorList>
    </citation>
    <scope>NUCLEOTIDE SEQUENCE [LARGE SCALE GENOMIC DNA]</scope>
    <source>
        <strain evidence="2 4">BP1</strain>
    </source>
</reference>
<sequence>MSILNPVPREQLGTRFTHYGWFCGVVPIYVGNILDEAPLVAERNGIPEWMFSLVGHLYSGVAWCAGQLAPYRDINVPIVITGAIEPTQDDS</sequence>
<keyword evidence="4" id="KW-1185">Reference proteome</keyword>
<dbReference type="EMBL" id="CP154792">
    <property type="protein sequence ID" value="XAN19443.1"/>
    <property type="molecule type" value="Genomic_DNA"/>
</dbReference>
<reference evidence="1 3" key="1">
    <citation type="submission" date="2020-05" db="EMBL/GenBank/DDBJ databases">
        <title>FDA dAtabase for Regulatory Grade micrObial Sequences (FDA-ARGOS): Supporting development and validation of Infectious Disease Dx tests.</title>
        <authorList>
            <person name="Sproer C."/>
            <person name="Gronow S."/>
            <person name="Severitt S."/>
            <person name="Schroder I."/>
            <person name="Tallon L."/>
            <person name="Sadzewicz L."/>
            <person name="Zhao X."/>
            <person name="Vavikolanu K."/>
            <person name="Mehta A."/>
            <person name="Aluvathingal J."/>
            <person name="Nadendla S."/>
            <person name="Myers T."/>
            <person name="Yan Y."/>
            <person name="Sichtig H."/>
        </authorList>
    </citation>
    <scope>NUCLEOTIDE SEQUENCE [LARGE SCALE GENOMIC DNA]</scope>
    <source>
        <strain evidence="1 3">FDAARGOS_787</strain>
    </source>
</reference>
<protein>
    <submittedName>
        <fullName evidence="1">Uncharacterized protein</fullName>
    </submittedName>
</protein>
<evidence type="ECO:0000313" key="2">
    <source>
        <dbReference type="EMBL" id="XAN19443.1"/>
    </source>
</evidence>
<proteinExistence type="predicted"/>
<dbReference type="RefSeq" id="WP_174715698.1">
    <property type="nucleotide sequence ID" value="NZ_CADIKP010000028.1"/>
</dbReference>
<dbReference type="AlphaFoldDB" id="A0A6J5I3D9"/>
<accession>A0A6J5I3D9</accession>
<gene>
    <name evidence="2" type="ORF">AAIK43_15705</name>
    <name evidence="1" type="ORF">FOC81_02870</name>
</gene>
<organism evidence="1 3">
    <name type="scientific">Achromobacter denitrificans</name>
    <name type="common">Alcaligenes denitrificans</name>
    <dbReference type="NCBI Taxonomy" id="32002"/>
    <lineage>
        <taxon>Bacteria</taxon>
        <taxon>Pseudomonadati</taxon>
        <taxon>Pseudomonadota</taxon>
        <taxon>Betaproteobacteria</taxon>
        <taxon>Burkholderiales</taxon>
        <taxon>Alcaligenaceae</taxon>
        <taxon>Achromobacter</taxon>
    </lineage>
</organism>
<name>A0A6J5I3D9_ACHDE</name>